<dbReference type="GO" id="GO:0008360">
    <property type="term" value="P:regulation of cell shape"/>
    <property type="evidence" value="ECO:0007669"/>
    <property type="project" value="InterPro"/>
</dbReference>
<proteinExistence type="predicted"/>
<keyword evidence="3" id="KW-0067">ATP-binding</keyword>
<dbReference type="InterPro" id="IPR005762">
    <property type="entry name" value="MurD"/>
</dbReference>
<keyword evidence="1 5" id="KW-0436">Ligase</keyword>
<dbReference type="Gene3D" id="3.40.1190.10">
    <property type="entry name" value="Mur-like, catalytic domain"/>
    <property type="match status" value="1"/>
</dbReference>
<evidence type="ECO:0000256" key="1">
    <source>
        <dbReference type="ARBA" id="ARBA00022598"/>
    </source>
</evidence>
<dbReference type="GO" id="GO:0005524">
    <property type="term" value="F:ATP binding"/>
    <property type="evidence" value="ECO:0007669"/>
    <property type="project" value="UniProtKB-KW"/>
</dbReference>
<dbReference type="InterPro" id="IPR036565">
    <property type="entry name" value="Mur-like_cat_sf"/>
</dbReference>
<evidence type="ECO:0000313" key="6">
    <source>
        <dbReference type="Proteomes" id="UP000034894"/>
    </source>
</evidence>
<accession>A0A0G1DMD9</accession>
<dbReference type="Proteomes" id="UP000034894">
    <property type="component" value="Unassembled WGS sequence"/>
</dbReference>
<comment type="caution">
    <text evidence="5">The sequence shown here is derived from an EMBL/GenBank/DDBJ whole genome shotgun (WGS) entry which is preliminary data.</text>
</comment>
<evidence type="ECO:0000256" key="2">
    <source>
        <dbReference type="ARBA" id="ARBA00022741"/>
    </source>
</evidence>
<dbReference type="EMBL" id="LCFP01000001">
    <property type="protein sequence ID" value="KKS98712.1"/>
    <property type="molecule type" value="Genomic_DNA"/>
</dbReference>
<dbReference type="GO" id="GO:0005737">
    <property type="term" value="C:cytoplasm"/>
    <property type="evidence" value="ECO:0007669"/>
    <property type="project" value="InterPro"/>
</dbReference>
<organism evidence="5 6">
    <name type="scientific">Candidatus Gottesmanbacteria bacterium GW2011_GWA2_43_14</name>
    <dbReference type="NCBI Taxonomy" id="1618443"/>
    <lineage>
        <taxon>Bacteria</taxon>
        <taxon>Candidatus Gottesmaniibacteriota</taxon>
    </lineage>
</organism>
<dbReference type="EC" id="6.3.2.9" evidence="5"/>
<evidence type="ECO:0000313" key="5">
    <source>
        <dbReference type="EMBL" id="KKS98712.1"/>
    </source>
</evidence>
<name>A0A0G1DMD9_9BACT</name>
<reference evidence="5 6" key="1">
    <citation type="journal article" date="2015" name="Nature">
        <title>rRNA introns, odd ribosomes, and small enigmatic genomes across a large radiation of phyla.</title>
        <authorList>
            <person name="Brown C.T."/>
            <person name="Hug L.A."/>
            <person name="Thomas B.C."/>
            <person name="Sharon I."/>
            <person name="Castelle C.J."/>
            <person name="Singh A."/>
            <person name="Wilkins M.J."/>
            <person name="Williams K.H."/>
            <person name="Banfield J.F."/>
        </authorList>
    </citation>
    <scope>NUCLEOTIDE SEQUENCE [LARGE SCALE GENOMIC DNA]</scope>
</reference>
<evidence type="ECO:0000256" key="3">
    <source>
        <dbReference type="ARBA" id="ARBA00022840"/>
    </source>
</evidence>
<dbReference type="InterPro" id="IPR013221">
    <property type="entry name" value="Mur_ligase_cen"/>
</dbReference>
<dbReference type="Pfam" id="PF08245">
    <property type="entry name" value="Mur_ligase_M"/>
    <property type="match status" value="1"/>
</dbReference>
<keyword evidence="2" id="KW-0547">Nucleotide-binding</keyword>
<gene>
    <name evidence="5" type="primary">murD</name>
    <name evidence="5" type="ORF">UV73_C0001G0233</name>
</gene>
<dbReference type="STRING" id="1618443.UV73_C0001G0233"/>
<sequence>MEKLGDFLKRIGKSNIHIVGVTGSEGSGILNLLSDFGAKNITAHDFISDDKLEKNFKIWHKGIDTDIRQKLFRRFSQNLGKVRFYDGRDYLKDIEKADIIFVSQSWKLYSQNRPLFDLKGKIPFYSLTRIYLDFAKAQVVAVTGTVGKGSTASLLTEIFRESGRNSFFAGNETWKVQPVDKLKRMKPDDFLVLEVSHRQLADGFSRPPATVVVTNLFPNHLDELDWESYLKLKLTLVRRQGKEGNSVINYDNDELRRQTEGLMSKRFYYSLKDRNMNTESIRKIYDQILNIKSVHYPENVLAASTTAKIYGITDNTIFKAIVKSQGLTARVEEIGSVNGVKIIDDIKSTNQG</sequence>
<dbReference type="SUPFAM" id="SSF53623">
    <property type="entry name" value="MurD-like peptide ligases, catalytic domain"/>
    <property type="match status" value="1"/>
</dbReference>
<protein>
    <submittedName>
        <fullName evidence="5">UDP-N-acetylmuramoylalanine-D-glutamate ligase, UDP-N-acetylmuramoylalanine-D-glutamate ligase</fullName>
        <ecNumber evidence="5">6.3.2.9</ecNumber>
    </submittedName>
</protein>
<dbReference type="AlphaFoldDB" id="A0A0G1DMD9"/>
<dbReference type="PANTHER" id="PTHR43692">
    <property type="entry name" value="UDP-N-ACETYLMURAMOYLALANINE--D-GLUTAMATE LIGASE"/>
    <property type="match status" value="1"/>
</dbReference>
<feature type="domain" description="Mur ligase central" evidence="4">
    <location>
        <begin position="142"/>
        <end position="282"/>
    </location>
</feature>
<dbReference type="PANTHER" id="PTHR43692:SF1">
    <property type="entry name" value="UDP-N-ACETYLMURAMOYLALANINE--D-GLUTAMATE LIGASE"/>
    <property type="match status" value="1"/>
</dbReference>
<evidence type="ECO:0000259" key="4">
    <source>
        <dbReference type="Pfam" id="PF08245"/>
    </source>
</evidence>
<dbReference type="GO" id="GO:0008764">
    <property type="term" value="F:UDP-N-acetylmuramoylalanine-D-glutamate ligase activity"/>
    <property type="evidence" value="ECO:0007669"/>
    <property type="project" value="UniProtKB-EC"/>
</dbReference>
<dbReference type="GO" id="GO:0051301">
    <property type="term" value="P:cell division"/>
    <property type="evidence" value="ECO:0007669"/>
    <property type="project" value="InterPro"/>
</dbReference>